<protein>
    <submittedName>
        <fullName evidence="1">Uncharacterized protein</fullName>
    </submittedName>
</protein>
<organism evidence="1 2">
    <name type="scientific">Luteimicrobium subarcticum</name>
    <dbReference type="NCBI Taxonomy" id="620910"/>
    <lineage>
        <taxon>Bacteria</taxon>
        <taxon>Bacillati</taxon>
        <taxon>Actinomycetota</taxon>
        <taxon>Actinomycetes</taxon>
        <taxon>Micrococcales</taxon>
        <taxon>Luteimicrobium</taxon>
    </lineage>
</organism>
<dbReference type="AlphaFoldDB" id="A0A2M8WW90"/>
<proteinExistence type="predicted"/>
<dbReference type="EMBL" id="PGTZ01000002">
    <property type="protein sequence ID" value="PJI95192.1"/>
    <property type="molecule type" value="Genomic_DNA"/>
</dbReference>
<gene>
    <name evidence="1" type="ORF">CLV34_0065</name>
</gene>
<dbReference type="Proteomes" id="UP000231586">
    <property type="component" value="Unassembled WGS sequence"/>
</dbReference>
<accession>A0A2M8WW90</accession>
<dbReference type="RefSeq" id="WP_100348312.1">
    <property type="nucleotide sequence ID" value="NZ_PGTZ01000002.1"/>
</dbReference>
<name>A0A2M8WW90_9MICO</name>
<dbReference type="OrthoDB" id="4303892at2"/>
<reference evidence="1 2" key="1">
    <citation type="submission" date="2017-11" db="EMBL/GenBank/DDBJ databases">
        <title>Genomic Encyclopedia of Archaeal and Bacterial Type Strains, Phase II (KMG-II): From Individual Species to Whole Genera.</title>
        <authorList>
            <person name="Goeker M."/>
        </authorList>
    </citation>
    <scope>NUCLEOTIDE SEQUENCE [LARGE SCALE GENOMIC DNA]</scope>
    <source>
        <strain evidence="1 2">DSM 22413</strain>
    </source>
</reference>
<sequence length="114" mass="12665">MKEQQIIAELVTSGLADWVSLHDVVWLCTEGRINDESKRRVLGVLDRIYTGGLMVPGELGAAGFEDWQSCVGNWVPRSAAELDELAWHPMGAGFWLRLTPDGERFARKLQPADG</sequence>
<comment type="caution">
    <text evidence="1">The sequence shown here is derived from an EMBL/GenBank/DDBJ whole genome shotgun (WGS) entry which is preliminary data.</text>
</comment>
<evidence type="ECO:0000313" key="2">
    <source>
        <dbReference type="Proteomes" id="UP000231586"/>
    </source>
</evidence>
<keyword evidence="2" id="KW-1185">Reference proteome</keyword>
<evidence type="ECO:0000313" key="1">
    <source>
        <dbReference type="EMBL" id="PJI95192.1"/>
    </source>
</evidence>